<feature type="domain" description="CMP/dCMP-type deaminase" evidence="4">
    <location>
        <begin position="295"/>
        <end position="444"/>
    </location>
</feature>
<feature type="region of interest" description="Disordered" evidence="3">
    <location>
        <begin position="86"/>
        <end position="119"/>
    </location>
</feature>
<dbReference type="GO" id="GO:0052717">
    <property type="term" value="F:tRNA-specific adenosine-34 deaminase activity"/>
    <property type="evidence" value="ECO:0007669"/>
    <property type="project" value="TreeGrafter"/>
</dbReference>
<gene>
    <name evidence="5" type="ORF">CDAUBV1_LOCUS12934</name>
</gene>
<protein>
    <recommendedName>
        <fullName evidence="4">CMP/dCMP-type deaminase domain-containing protein</fullName>
    </recommendedName>
</protein>
<organism evidence="5 6">
    <name type="scientific">Calicophoron daubneyi</name>
    <name type="common">Rumen fluke</name>
    <name type="synonym">Paramphistomum daubneyi</name>
    <dbReference type="NCBI Taxonomy" id="300641"/>
    <lineage>
        <taxon>Eukaryota</taxon>
        <taxon>Metazoa</taxon>
        <taxon>Spiralia</taxon>
        <taxon>Lophotrochozoa</taxon>
        <taxon>Platyhelminthes</taxon>
        <taxon>Trematoda</taxon>
        <taxon>Digenea</taxon>
        <taxon>Plagiorchiida</taxon>
        <taxon>Pronocephalata</taxon>
        <taxon>Paramphistomoidea</taxon>
        <taxon>Paramphistomidae</taxon>
        <taxon>Calicophoron</taxon>
    </lineage>
</organism>
<sequence length="447" mass="48861">MSEDYKEITLTVRMHGCRNCAASVSQITQGFAGLKHIKIDPFAETVKVQSVDAPLTARLLHAAGWQVEEIDASSVDERLDEDSIFLSKPADIGRHDPDLKCEPPSSKKPKLEDSSGPPKVNSNLVAILSTEAECRNPHNVPGWSVFVQRGRLLGFFHQQLISQKPLPGNLGHLKRIDGCRSSGSGDLVPVFLGLSEPCFRRTAAMKLVDKLLDVAPSEYVPSPRIPVDPIPTWVPFTAPITRLQQLLYSSSPIPISPVQSIHGWPTTLRADPLLESMLLVGRDDSASFFSLQEIQQQKHWLSHVSDLVQNAHSKSSRQSCAGLTGPPCAAILVDPHTNAMMAEAVTPTASASENASRLDHAIMLCVSANASLQRTSRAHKPSAYLCTGLDAYVSMEPCVMCAMALVHSRIHRVFCCARLPEKGGFSNVIRIHTEKKLNHRFSVFAPP</sequence>
<accession>A0AAV2TNK8</accession>
<evidence type="ECO:0000313" key="5">
    <source>
        <dbReference type="EMBL" id="CAL5138340.1"/>
    </source>
</evidence>
<dbReference type="InterPro" id="IPR016193">
    <property type="entry name" value="Cytidine_deaminase-like"/>
</dbReference>
<evidence type="ECO:0000313" key="6">
    <source>
        <dbReference type="Proteomes" id="UP001497525"/>
    </source>
</evidence>
<dbReference type="GO" id="GO:0005634">
    <property type="term" value="C:nucleus"/>
    <property type="evidence" value="ECO:0007669"/>
    <property type="project" value="TreeGrafter"/>
</dbReference>
<dbReference type="SUPFAM" id="SSF53927">
    <property type="entry name" value="Cytidine deaminase-like"/>
    <property type="match status" value="1"/>
</dbReference>
<comment type="caution">
    <text evidence="5">The sequence shown here is derived from an EMBL/GenBank/DDBJ whole genome shotgun (WGS) entry which is preliminary data.</text>
</comment>
<evidence type="ECO:0000256" key="1">
    <source>
        <dbReference type="ARBA" id="ARBA00022694"/>
    </source>
</evidence>
<keyword evidence="1" id="KW-0819">tRNA processing</keyword>
<dbReference type="Proteomes" id="UP001497525">
    <property type="component" value="Unassembled WGS sequence"/>
</dbReference>
<evidence type="ECO:0000256" key="2">
    <source>
        <dbReference type="ARBA" id="ARBA00038160"/>
    </source>
</evidence>
<dbReference type="PANTHER" id="PTHR11079:SF156">
    <property type="entry name" value="INACTIVE TRNA-SPECIFIC ADENOSINE DEAMINASE-LIKE PROTEIN 3-RELATED"/>
    <property type="match status" value="1"/>
</dbReference>
<evidence type="ECO:0000256" key="3">
    <source>
        <dbReference type="SAM" id="MobiDB-lite"/>
    </source>
</evidence>
<dbReference type="PANTHER" id="PTHR11079">
    <property type="entry name" value="CYTOSINE DEAMINASE FAMILY MEMBER"/>
    <property type="match status" value="1"/>
</dbReference>
<dbReference type="Gene3D" id="3.40.140.10">
    <property type="entry name" value="Cytidine Deaminase, domain 2"/>
    <property type="match status" value="1"/>
</dbReference>
<feature type="compositionally biased region" description="Basic and acidic residues" evidence="3">
    <location>
        <begin position="91"/>
        <end position="101"/>
    </location>
</feature>
<reference evidence="5" key="1">
    <citation type="submission" date="2024-06" db="EMBL/GenBank/DDBJ databases">
        <authorList>
            <person name="Liu X."/>
            <person name="Lenzi L."/>
            <person name="Haldenby T S."/>
            <person name="Uol C."/>
        </authorList>
    </citation>
    <scope>NUCLEOTIDE SEQUENCE</scope>
</reference>
<name>A0AAV2TNK8_CALDB</name>
<dbReference type="GO" id="GO:0005737">
    <property type="term" value="C:cytoplasm"/>
    <property type="evidence" value="ECO:0007669"/>
    <property type="project" value="TreeGrafter"/>
</dbReference>
<comment type="similarity">
    <text evidence="2">Belongs to the cytidine and deoxycytidylate deaminase family. ADAT3 subfamily.</text>
</comment>
<dbReference type="EMBL" id="CAXLJL010000489">
    <property type="protein sequence ID" value="CAL5138340.1"/>
    <property type="molecule type" value="Genomic_DNA"/>
</dbReference>
<dbReference type="GO" id="GO:0008033">
    <property type="term" value="P:tRNA processing"/>
    <property type="evidence" value="ECO:0007669"/>
    <property type="project" value="UniProtKB-KW"/>
</dbReference>
<proteinExistence type="inferred from homology"/>
<evidence type="ECO:0000259" key="4">
    <source>
        <dbReference type="PROSITE" id="PS51747"/>
    </source>
</evidence>
<dbReference type="InterPro" id="IPR002125">
    <property type="entry name" value="CMP_dCMP_dom"/>
</dbReference>
<dbReference type="AlphaFoldDB" id="A0AAV2TNK8"/>
<dbReference type="Pfam" id="PF00383">
    <property type="entry name" value="dCMP_cyt_deam_1"/>
    <property type="match status" value="1"/>
</dbReference>
<dbReference type="PROSITE" id="PS51747">
    <property type="entry name" value="CYT_DCMP_DEAMINASES_2"/>
    <property type="match status" value="1"/>
</dbReference>